<keyword evidence="8" id="KW-1185">Reference proteome</keyword>
<evidence type="ECO:0000256" key="3">
    <source>
        <dbReference type="ARBA" id="ARBA00022630"/>
    </source>
</evidence>
<evidence type="ECO:0000256" key="1">
    <source>
        <dbReference type="ARBA" id="ARBA00001974"/>
    </source>
</evidence>
<dbReference type="InterPro" id="IPR016166">
    <property type="entry name" value="FAD-bd_PCMH"/>
</dbReference>
<dbReference type="SUPFAM" id="SSF56176">
    <property type="entry name" value="FAD-binding/transporter-associated domain-like"/>
    <property type="match status" value="1"/>
</dbReference>
<keyword evidence="3" id="KW-0285">Flavoprotein</keyword>
<dbReference type="InterPro" id="IPR036318">
    <property type="entry name" value="FAD-bd_PCMH-like_sf"/>
</dbReference>
<sequence>MEFVAAGLAWALNKTVSSKTILGRLGLVSLVAQSAISWPEFSAQLTPLLSPGASIVLQHEPAFINQTSGWREWHSPDVGAVVKVFTENDVQATIQVANEHGVPFLARSGGYGATESLSLAKNVVVMDLRGWNGVDIATDGVTATIGGGASVKKVVNTLWAAGKQTVTGICECVGISAPVLGGGHGWLQGQYGLASDQIVSARLVLPNGEAITASLDENPGLFWALRGAGHNFGILEEVFELTNKMMKTQPPEAIYWIYFVNIPEIDPEHPVIWYAYIYDGPVDKAMEFTAPLHKIQHVSVQTGLSPMPELASLTFMGSESIGCAKGSTGLRFPIGLKSDDLPAVRMVFDDIVEISNRVPELSGSFFLLEGYLTQGVKAIDEKASAFPHRDDNILVTPYIMYKPNVQLTRLLRNMAKRLRNHLLMASDDPKRLRAYVNYAHGDEPLGAVYGWEDWRLGLLKRTKEKWDPENRMRFYNPLE</sequence>
<evidence type="ECO:0000313" key="7">
    <source>
        <dbReference type="EMBL" id="KZL75606.1"/>
    </source>
</evidence>
<accession>A0A166WF12</accession>
<organism evidence="7 8">
    <name type="scientific">Colletotrichum tofieldiae</name>
    <dbReference type="NCBI Taxonomy" id="708197"/>
    <lineage>
        <taxon>Eukaryota</taxon>
        <taxon>Fungi</taxon>
        <taxon>Dikarya</taxon>
        <taxon>Ascomycota</taxon>
        <taxon>Pezizomycotina</taxon>
        <taxon>Sordariomycetes</taxon>
        <taxon>Hypocreomycetidae</taxon>
        <taxon>Glomerellales</taxon>
        <taxon>Glomerellaceae</taxon>
        <taxon>Colletotrichum</taxon>
        <taxon>Colletotrichum spaethianum species complex</taxon>
    </lineage>
</organism>
<dbReference type="STRING" id="708197.A0A166WF12"/>
<reference evidence="7 8" key="1">
    <citation type="submission" date="2015-06" db="EMBL/GenBank/DDBJ databases">
        <title>Survival trade-offs in plant roots during colonization by closely related pathogenic and mutualistic fungi.</title>
        <authorList>
            <person name="Hacquard S."/>
            <person name="Kracher B."/>
            <person name="Hiruma K."/>
            <person name="Weinman A."/>
            <person name="Muench P."/>
            <person name="Garrido Oter R."/>
            <person name="Ver Loren van Themaat E."/>
            <person name="Dallerey J.-F."/>
            <person name="Damm U."/>
            <person name="Henrissat B."/>
            <person name="Lespinet O."/>
            <person name="Thon M."/>
            <person name="Kemen E."/>
            <person name="McHardy A.C."/>
            <person name="Schulze-Lefert P."/>
            <person name="O'Connell R.J."/>
        </authorList>
    </citation>
    <scope>NUCLEOTIDE SEQUENCE [LARGE SCALE GENOMIC DNA]</scope>
    <source>
        <strain evidence="7 8">0861</strain>
    </source>
</reference>
<dbReference type="Proteomes" id="UP000076552">
    <property type="component" value="Unassembled WGS sequence"/>
</dbReference>
<comment type="cofactor">
    <cofactor evidence="1">
        <name>FAD</name>
        <dbReference type="ChEBI" id="CHEBI:57692"/>
    </cofactor>
</comment>
<evidence type="ECO:0000259" key="6">
    <source>
        <dbReference type="PROSITE" id="PS51387"/>
    </source>
</evidence>
<comment type="similarity">
    <text evidence="2">Belongs to the oxygen-dependent FAD-linked oxidoreductase family.</text>
</comment>
<dbReference type="PANTHER" id="PTHR42973">
    <property type="entry name" value="BINDING OXIDOREDUCTASE, PUTATIVE (AFU_ORTHOLOGUE AFUA_1G17690)-RELATED"/>
    <property type="match status" value="1"/>
</dbReference>
<dbReference type="PROSITE" id="PS51387">
    <property type="entry name" value="FAD_PCMH"/>
    <property type="match status" value="1"/>
</dbReference>
<name>A0A166WF12_9PEZI</name>
<dbReference type="PANTHER" id="PTHR42973:SF9">
    <property type="entry name" value="FAD-BINDING PCMH-TYPE DOMAIN-CONTAINING PROTEIN-RELATED"/>
    <property type="match status" value="1"/>
</dbReference>
<dbReference type="EMBL" id="LFIV01000022">
    <property type="protein sequence ID" value="KZL75606.1"/>
    <property type="molecule type" value="Genomic_DNA"/>
</dbReference>
<feature type="domain" description="FAD-binding PCMH-type" evidence="6">
    <location>
        <begin position="74"/>
        <end position="245"/>
    </location>
</feature>
<comment type="caution">
    <text evidence="7">The sequence shown here is derived from an EMBL/GenBank/DDBJ whole genome shotgun (WGS) entry which is preliminary data.</text>
</comment>
<dbReference type="GO" id="GO:0071949">
    <property type="term" value="F:FAD binding"/>
    <property type="evidence" value="ECO:0007669"/>
    <property type="project" value="InterPro"/>
</dbReference>
<dbReference type="InterPro" id="IPR016169">
    <property type="entry name" value="FAD-bd_PCMH_sub2"/>
</dbReference>
<dbReference type="InterPro" id="IPR006094">
    <property type="entry name" value="Oxid_FAD_bind_N"/>
</dbReference>
<dbReference type="GO" id="GO:0016491">
    <property type="term" value="F:oxidoreductase activity"/>
    <property type="evidence" value="ECO:0007669"/>
    <property type="project" value="UniProtKB-KW"/>
</dbReference>
<keyword evidence="5" id="KW-0560">Oxidoreductase</keyword>
<dbReference type="Gene3D" id="3.30.465.10">
    <property type="match status" value="1"/>
</dbReference>
<dbReference type="Pfam" id="PF01565">
    <property type="entry name" value="FAD_binding_4"/>
    <property type="match status" value="1"/>
</dbReference>
<evidence type="ECO:0000256" key="5">
    <source>
        <dbReference type="ARBA" id="ARBA00023002"/>
    </source>
</evidence>
<gene>
    <name evidence="7" type="ORF">CT0861_06995</name>
</gene>
<dbReference type="AlphaFoldDB" id="A0A166WF12"/>
<evidence type="ECO:0000256" key="2">
    <source>
        <dbReference type="ARBA" id="ARBA00005466"/>
    </source>
</evidence>
<evidence type="ECO:0000313" key="8">
    <source>
        <dbReference type="Proteomes" id="UP000076552"/>
    </source>
</evidence>
<evidence type="ECO:0000256" key="4">
    <source>
        <dbReference type="ARBA" id="ARBA00022827"/>
    </source>
</evidence>
<dbReference type="InterPro" id="IPR050416">
    <property type="entry name" value="FAD-linked_Oxidoreductase"/>
</dbReference>
<keyword evidence="4" id="KW-0274">FAD</keyword>
<protein>
    <submittedName>
        <fullName evidence="7">FAD-dependent oxygenase</fullName>
    </submittedName>
</protein>
<proteinExistence type="inferred from homology"/>